<feature type="chain" id="PRO_5045956900" evidence="1">
    <location>
        <begin position="24"/>
        <end position="246"/>
    </location>
</feature>
<dbReference type="InterPro" id="IPR036582">
    <property type="entry name" value="Mao_N_sf"/>
</dbReference>
<organism evidence="4 5">
    <name type="scientific">Paenibacillus baimaensis</name>
    <dbReference type="NCBI Taxonomy" id="2982185"/>
    <lineage>
        <taxon>Bacteria</taxon>
        <taxon>Bacillati</taxon>
        <taxon>Bacillota</taxon>
        <taxon>Bacilli</taxon>
        <taxon>Bacillales</taxon>
        <taxon>Paenibacillaceae</taxon>
        <taxon>Paenibacillus</taxon>
    </lineage>
</organism>
<dbReference type="InterPro" id="IPR038637">
    <property type="entry name" value="NPCBM_sf"/>
</dbReference>
<dbReference type="InterPro" id="IPR013222">
    <property type="entry name" value="Glyco_hyd_98_carb-bd"/>
</dbReference>
<feature type="domain" description="Copper amine oxidase-like N-terminal" evidence="2">
    <location>
        <begin position="58"/>
        <end position="125"/>
    </location>
</feature>
<accession>A0ABT2UGA2</accession>
<dbReference type="Proteomes" id="UP001652445">
    <property type="component" value="Unassembled WGS sequence"/>
</dbReference>
<proteinExistence type="predicted"/>
<evidence type="ECO:0000259" key="2">
    <source>
        <dbReference type="Pfam" id="PF07833"/>
    </source>
</evidence>
<comment type="caution">
    <text evidence="4">The sequence shown here is derived from an EMBL/GenBank/DDBJ whole genome shotgun (WGS) entry which is preliminary data.</text>
</comment>
<gene>
    <name evidence="4" type="ORF">OB236_11265</name>
</gene>
<dbReference type="InterPro" id="IPR008979">
    <property type="entry name" value="Galactose-bd-like_sf"/>
</dbReference>
<evidence type="ECO:0000313" key="5">
    <source>
        <dbReference type="Proteomes" id="UP001652445"/>
    </source>
</evidence>
<evidence type="ECO:0000256" key="1">
    <source>
        <dbReference type="SAM" id="SignalP"/>
    </source>
</evidence>
<dbReference type="Gene3D" id="2.60.120.1060">
    <property type="entry name" value="NPCBM/NEW2 domain"/>
    <property type="match status" value="1"/>
</dbReference>
<feature type="signal peptide" evidence="1">
    <location>
        <begin position="1"/>
        <end position="23"/>
    </location>
</feature>
<evidence type="ECO:0000259" key="3">
    <source>
        <dbReference type="Pfam" id="PF08305"/>
    </source>
</evidence>
<dbReference type="SUPFAM" id="SSF55383">
    <property type="entry name" value="Copper amine oxidase, domain N"/>
    <property type="match status" value="1"/>
</dbReference>
<dbReference type="RefSeq" id="WP_262684075.1">
    <property type="nucleotide sequence ID" value="NZ_JAOQIO010000034.1"/>
</dbReference>
<dbReference type="SUPFAM" id="SSF49785">
    <property type="entry name" value="Galactose-binding domain-like"/>
    <property type="match status" value="1"/>
</dbReference>
<reference evidence="4 5" key="1">
    <citation type="submission" date="2022-09" db="EMBL/GenBank/DDBJ databases">
        <authorList>
            <person name="Han X.L."/>
            <person name="Wang Q."/>
            <person name="Lu T."/>
        </authorList>
    </citation>
    <scope>NUCLEOTIDE SEQUENCE [LARGE SCALE GENOMIC DNA]</scope>
    <source>
        <strain evidence="4 5">WQ 127069</strain>
    </source>
</reference>
<dbReference type="EMBL" id="JAOQIO010000034">
    <property type="protein sequence ID" value="MCU6792699.1"/>
    <property type="molecule type" value="Genomic_DNA"/>
</dbReference>
<evidence type="ECO:0000313" key="4">
    <source>
        <dbReference type="EMBL" id="MCU6792699.1"/>
    </source>
</evidence>
<name>A0ABT2UGA2_9BACL</name>
<sequence length="246" mass="27452">MRKSTTLALSGLLVFSFSTVVYASANIKEVSAYLNNGVKFMLKREAWTPYDADGIKQVAITYEGSTYLPLRSVAEATGLKVDWNDATNTIVMSKKETIREFELLSNRKISPFRDSDLSTAMKIVQSPITMFNKTYSSGLQFTLSPYTTYAPDRQNWLKNTEIDLGGQYRKLEAIVGVDDSSAADSSHSTVVISSVRGTLNQYRIKPGDKPRTVFIDVTNVEKLYVSFSNGAHSPQKINLLDAKLYR</sequence>
<dbReference type="InterPro" id="IPR012854">
    <property type="entry name" value="Cu_amine_oxidase-like_N"/>
</dbReference>
<protein>
    <submittedName>
        <fullName evidence="4">Copper amine oxidase N-terminal domain-containing protein</fullName>
    </submittedName>
</protein>
<keyword evidence="5" id="KW-1185">Reference proteome</keyword>
<dbReference type="Pfam" id="PF07833">
    <property type="entry name" value="Cu_amine_oxidN1"/>
    <property type="match status" value="1"/>
</dbReference>
<dbReference type="Pfam" id="PF08305">
    <property type="entry name" value="NPCBM"/>
    <property type="match status" value="1"/>
</dbReference>
<feature type="domain" description="Glycosyl hydrolase family 98 putative carbohydrate-binding module" evidence="3">
    <location>
        <begin position="126"/>
        <end position="232"/>
    </location>
</feature>
<keyword evidence="1" id="KW-0732">Signal</keyword>